<evidence type="ECO:0000313" key="8">
    <source>
        <dbReference type="EMBL" id="ADP82208.1"/>
    </source>
</evidence>
<dbReference type="InterPro" id="IPR002397">
    <property type="entry name" value="Cyt_P450_B"/>
</dbReference>
<dbReference type="PRINTS" id="PR00385">
    <property type="entry name" value="P450"/>
</dbReference>
<dbReference type="EMBL" id="CP002299">
    <property type="protein sequence ID" value="ADP82208.1"/>
    <property type="molecule type" value="Genomic_DNA"/>
</dbReference>
<keyword evidence="2 7" id="KW-0349">Heme</keyword>
<evidence type="ECO:0000256" key="3">
    <source>
        <dbReference type="ARBA" id="ARBA00022723"/>
    </source>
</evidence>
<dbReference type="FunFam" id="1.10.630.10:FF:000018">
    <property type="entry name" value="Cytochrome P450 monooxygenase"/>
    <property type="match status" value="1"/>
</dbReference>
<dbReference type="PANTHER" id="PTHR46696:SF4">
    <property type="entry name" value="BIOTIN BIOSYNTHESIS CYTOCHROME P450"/>
    <property type="match status" value="1"/>
</dbReference>
<evidence type="ECO:0000256" key="2">
    <source>
        <dbReference type="ARBA" id="ARBA00022617"/>
    </source>
</evidence>
<dbReference type="CDD" id="cd11078">
    <property type="entry name" value="CYP130-like"/>
    <property type="match status" value="1"/>
</dbReference>
<accession>E3JAL6</accession>
<evidence type="ECO:0000256" key="7">
    <source>
        <dbReference type="RuleBase" id="RU000461"/>
    </source>
</evidence>
<evidence type="ECO:0000256" key="5">
    <source>
        <dbReference type="ARBA" id="ARBA00023004"/>
    </source>
</evidence>
<organism evidence="8 9">
    <name type="scientific">Pseudofrankia inefficax (strain DSM 45817 / CECT 9037 / DDB 130130 / EuI1c)</name>
    <name type="common">Frankia inefficax</name>
    <dbReference type="NCBI Taxonomy" id="298654"/>
    <lineage>
        <taxon>Bacteria</taxon>
        <taxon>Bacillati</taxon>
        <taxon>Actinomycetota</taxon>
        <taxon>Actinomycetes</taxon>
        <taxon>Frankiales</taxon>
        <taxon>Frankiaceae</taxon>
        <taxon>Pseudofrankia</taxon>
    </lineage>
</organism>
<name>E3JAL6_PSEI1</name>
<dbReference type="GO" id="GO:0005506">
    <property type="term" value="F:iron ion binding"/>
    <property type="evidence" value="ECO:0007669"/>
    <property type="project" value="InterPro"/>
</dbReference>
<keyword evidence="9" id="KW-1185">Reference proteome</keyword>
<dbReference type="Proteomes" id="UP000002484">
    <property type="component" value="Chromosome"/>
</dbReference>
<dbReference type="InterPro" id="IPR017972">
    <property type="entry name" value="Cyt_P450_CS"/>
</dbReference>
<dbReference type="Pfam" id="PF00067">
    <property type="entry name" value="p450"/>
    <property type="match status" value="1"/>
</dbReference>
<dbReference type="STRING" id="298654.FraEuI1c_4209"/>
<dbReference type="SUPFAM" id="SSF48264">
    <property type="entry name" value="Cytochrome P450"/>
    <property type="match status" value="1"/>
</dbReference>
<keyword evidence="3 7" id="KW-0479">Metal-binding</keyword>
<comment type="similarity">
    <text evidence="1 7">Belongs to the cytochrome P450 family.</text>
</comment>
<dbReference type="eggNOG" id="COG2124">
    <property type="taxonomic scope" value="Bacteria"/>
</dbReference>
<dbReference type="GO" id="GO:0006707">
    <property type="term" value="P:cholesterol catabolic process"/>
    <property type="evidence" value="ECO:0007669"/>
    <property type="project" value="TreeGrafter"/>
</dbReference>
<dbReference type="InParanoid" id="E3JAL6"/>
<sequence>MTRAGLTYDPSSYETQADPFPVYRRLQDEEPVHHNAELGFWALTRFDDVQAGLTDHETFSSARGNLIEMIQAPEPPPEMIIFLDPPRHDTLRKLVSKAFTPRRVARLEDDIHTLATGWLDELSDGAGDVVADFAGLLPMAVIARLLGAPDADQAWIRHNSDRMMHREEGDLARPADAAEAGAQLWTYFSDLLDSRRKSPRDDLASALVEATLPDEDGSPRRLTDVESVSFCILLGVAGNETTTKLITNGVLALADHPAERARLVADPGLWPRAVEELLRYDPPSHYQGRVTTRPVTCHGHEIPAGGTVLLINGAANRDPRAFDEPDAFRLDRPSDRHLAFGLGVHFCLGASLARLETRIALREFLRRFPDYDVDRAGIERAYSSNVRGLSKLPFTTKG</sequence>
<dbReference type="GO" id="GO:0036199">
    <property type="term" value="F:cholest-4-en-3-one 26-monooxygenase activity"/>
    <property type="evidence" value="ECO:0007669"/>
    <property type="project" value="TreeGrafter"/>
</dbReference>
<evidence type="ECO:0000256" key="6">
    <source>
        <dbReference type="ARBA" id="ARBA00023033"/>
    </source>
</evidence>
<dbReference type="PANTHER" id="PTHR46696">
    <property type="entry name" value="P450, PUTATIVE (EUROFUNG)-RELATED"/>
    <property type="match status" value="1"/>
</dbReference>
<dbReference type="InterPro" id="IPR036396">
    <property type="entry name" value="Cyt_P450_sf"/>
</dbReference>
<keyword evidence="5 7" id="KW-0408">Iron</keyword>
<dbReference type="AlphaFoldDB" id="E3JAL6"/>
<dbReference type="HOGENOM" id="CLU_033716_0_2_11"/>
<dbReference type="KEGG" id="fri:FraEuI1c_4209"/>
<evidence type="ECO:0000256" key="4">
    <source>
        <dbReference type="ARBA" id="ARBA00023002"/>
    </source>
</evidence>
<dbReference type="Gene3D" id="1.10.630.10">
    <property type="entry name" value="Cytochrome P450"/>
    <property type="match status" value="1"/>
</dbReference>
<evidence type="ECO:0000313" key="9">
    <source>
        <dbReference type="Proteomes" id="UP000002484"/>
    </source>
</evidence>
<dbReference type="GO" id="GO:0008395">
    <property type="term" value="F:steroid hydroxylase activity"/>
    <property type="evidence" value="ECO:0007669"/>
    <property type="project" value="TreeGrafter"/>
</dbReference>
<dbReference type="PROSITE" id="PS00086">
    <property type="entry name" value="CYTOCHROME_P450"/>
    <property type="match status" value="1"/>
</dbReference>
<dbReference type="GO" id="GO:0020037">
    <property type="term" value="F:heme binding"/>
    <property type="evidence" value="ECO:0007669"/>
    <property type="project" value="InterPro"/>
</dbReference>
<keyword evidence="6 7" id="KW-0503">Monooxygenase</keyword>
<dbReference type="RefSeq" id="WP_013425326.1">
    <property type="nucleotide sequence ID" value="NC_014666.1"/>
</dbReference>
<reference evidence="8 9" key="1">
    <citation type="submission" date="2010-10" db="EMBL/GenBank/DDBJ databases">
        <title>Complete sequence of Frankia sp. EuI1c.</title>
        <authorList>
            <consortium name="US DOE Joint Genome Institute"/>
            <person name="Lucas S."/>
            <person name="Copeland A."/>
            <person name="Lapidus A."/>
            <person name="Cheng J.-F."/>
            <person name="Bruce D."/>
            <person name="Goodwin L."/>
            <person name="Pitluck S."/>
            <person name="Chertkov O."/>
            <person name="Detter J.C."/>
            <person name="Han C."/>
            <person name="Tapia R."/>
            <person name="Land M."/>
            <person name="Hauser L."/>
            <person name="Jeffries C."/>
            <person name="Kyrpides N."/>
            <person name="Ivanova N."/>
            <person name="Mikhailova N."/>
            <person name="Beauchemin N."/>
            <person name="Sen A."/>
            <person name="Sur S.A."/>
            <person name="Gtari M."/>
            <person name="Wall L."/>
            <person name="Tisa L."/>
            <person name="Woyke T."/>
        </authorList>
    </citation>
    <scope>NUCLEOTIDE SEQUENCE [LARGE SCALE GENOMIC DNA]</scope>
    <source>
        <strain evidence="9">DSM 45817 / CECT 9037 / EuI1c</strain>
    </source>
</reference>
<evidence type="ECO:0000256" key="1">
    <source>
        <dbReference type="ARBA" id="ARBA00010617"/>
    </source>
</evidence>
<dbReference type="InterPro" id="IPR001128">
    <property type="entry name" value="Cyt_P450"/>
</dbReference>
<keyword evidence="4 7" id="KW-0560">Oxidoreductase</keyword>
<dbReference type="OrthoDB" id="3215747at2"/>
<protein>
    <submittedName>
        <fullName evidence="8">Cytochrome P450</fullName>
    </submittedName>
</protein>
<gene>
    <name evidence="8" type="ordered locus">FraEuI1c_4209</name>
</gene>
<proteinExistence type="inferred from homology"/>
<dbReference type="PRINTS" id="PR00359">
    <property type="entry name" value="BP450"/>
</dbReference>